<sequence>MGRIVTAGRLFLSQMDALGATLHTPTPQQAKEEVERHGVGGYLLLEGSWYPDNSGFEDSDSDTYCAEGETPDV</sequence>
<feature type="non-terminal residue" evidence="1">
    <location>
        <position position="1"/>
    </location>
</feature>
<dbReference type="EMBL" id="BDIP01010890">
    <property type="protein sequence ID" value="GIQ92903.1"/>
    <property type="molecule type" value="Genomic_DNA"/>
</dbReference>
<name>A0A9K3DF31_9EUKA</name>
<comment type="caution">
    <text evidence="1">The sequence shown here is derived from an EMBL/GenBank/DDBJ whole genome shotgun (WGS) entry which is preliminary data.</text>
</comment>
<evidence type="ECO:0000313" key="1">
    <source>
        <dbReference type="EMBL" id="GIQ92903.1"/>
    </source>
</evidence>
<dbReference type="AlphaFoldDB" id="A0A9K3DF31"/>
<reference evidence="1 2" key="1">
    <citation type="journal article" date="2018" name="PLoS ONE">
        <title>The draft genome of Kipferlia bialata reveals reductive genome evolution in fornicate parasites.</title>
        <authorList>
            <person name="Tanifuji G."/>
            <person name="Takabayashi S."/>
            <person name="Kume K."/>
            <person name="Takagi M."/>
            <person name="Nakayama T."/>
            <person name="Kamikawa R."/>
            <person name="Inagaki Y."/>
            <person name="Hashimoto T."/>
        </authorList>
    </citation>
    <scope>NUCLEOTIDE SEQUENCE [LARGE SCALE GENOMIC DNA]</scope>
    <source>
        <strain evidence="1">NY0173</strain>
    </source>
</reference>
<protein>
    <submittedName>
        <fullName evidence="1">Uncharacterized protein</fullName>
    </submittedName>
</protein>
<accession>A0A9K3DF31</accession>
<evidence type="ECO:0000313" key="2">
    <source>
        <dbReference type="Proteomes" id="UP000265618"/>
    </source>
</evidence>
<proteinExistence type="predicted"/>
<keyword evidence="2" id="KW-1185">Reference proteome</keyword>
<organism evidence="1 2">
    <name type="scientific">Kipferlia bialata</name>
    <dbReference type="NCBI Taxonomy" id="797122"/>
    <lineage>
        <taxon>Eukaryota</taxon>
        <taxon>Metamonada</taxon>
        <taxon>Carpediemonas-like organisms</taxon>
        <taxon>Kipferlia</taxon>
    </lineage>
</organism>
<dbReference type="Proteomes" id="UP000265618">
    <property type="component" value="Unassembled WGS sequence"/>
</dbReference>
<gene>
    <name evidence="1" type="ORF">KIPB_016968</name>
</gene>